<dbReference type="InterPro" id="IPR050116">
    <property type="entry name" value="DNA_polymerase-Y"/>
</dbReference>
<keyword evidence="4" id="KW-0460">Magnesium</keyword>
<organism evidence="6 7">
    <name type="scientific">Arthrobacter cryoconiti</name>
    <dbReference type="NCBI Taxonomy" id="748907"/>
    <lineage>
        <taxon>Bacteria</taxon>
        <taxon>Bacillati</taxon>
        <taxon>Actinomycetota</taxon>
        <taxon>Actinomycetes</taxon>
        <taxon>Micrococcales</taxon>
        <taxon>Micrococcaceae</taxon>
        <taxon>Arthrobacter</taxon>
    </lineage>
</organism>
<dbReference type="Gene3D" id="3.40.1170.60">
    <property type="match status" value="1"/>
</dbReference>
<dbReference type="PROSITE" id="PS50173">
    <property type="entry name" value="UMUC"/>
    <property type="match status" value="1"/>
</dbReference>
<name>A0ABV8R0J0_9MICC</name>
<evidence type="ECO:0000313" key="6">
    <source>
        <dbReference type="EMBL" id="MFC4266004.1"/>
    </source>
</evidence>
<dbReference type="InterPro" id="IPR017961">
    <property type="entry name" value="DNA_pol_Y-fam_little_finger"/>
</dbReference>
<keyword evidence="4" id="KW-0479">Metal-binding</keyword>
<keyword evidence="7" id="KW-1185">Reference proteome</keyword>
<dbReference type="SUPFAM" id="SSF100879">
    <property type="entry name" value="Lesion bypass DNA polymerase (Y-family), little finger domain"/>
    <property type="match status" value="1"/>
</dbReference>
<comment type="function">
    <text evidence="2 4">Poorly processive, error-prone DNA polymerase involved in untargeted mutagenesis. Copies undamaged DNA at stalled replication forks, which arise in vivo from mismatched or misaligned primer ends. These misaligned primers can be extended by PolIV. Exhibits no 3'-5' exonuclease (proofreading) activity. May be involved in translesional synthesis, in conjunction with the beta clamp from PolIII.</text>
</comment>
<dbReference type="Pfam" id="PF11799">
    <property type="entry name" value="IMS_C"/>
    <property type="match status" value="1"/>
</dbReference>
<comment type="cofactor">
    <cofactor evidence="4">
        <name>Mg(2+)</name>
        <dbReference type="ChEBI" id="CHEBI:18420"/>
    </cofactor>
    <text evidence="4">Binds 2 magnesium ions per subunit.</text>
</comment>
<feature type="site" description="Substrate discrimination" evidence="4">
    <location>
        <position position="31"/>
    </location>
</feature>
<dbReference type="InterPro" id="IPR036775">
    <property type="entry name" value="DNA_pol_Y-fam_lit_finger_sf"/>
</dbReference>
<dbReference type="InterPro" id="IPR043128">
    <property type="entry name" value="Rev_trsase/Diguanyl_cyclase"/>
</dbReference>
<dbReference type="EC" id="2.7.7.7" evidence="4"/>
<keyword evidence="4" id="KW-0227">DNA damage</keyword>
<keyword evidence="4" id="KW-0235">DNA replication</keyword>
<comment type="catalytic activity">
    <reaction evidence="3 4">
        <text>DNA(n) + a 2'-deoxyribonucleoside 5'-triphosphate = DNA(n+1) + diphosphate</text>
        <dbReference type="Rhea" id="RHEA:22508"/>
        <dbReference type="Rhea" id="RHEA-COMP:17339"/>
        <dbReference type="Rhea" id="RHEA-COMP:17340"/>
        <dbReference type="ChEBI" id="CHEBI:33019"/>
        <dbReference type="ChEBI" id="CHEBI:61560"/>
        <dbReference type="ChEBI" id="CHEBI:173112"/>
        <dbReference type="EC" id="2.7.7.7"/>
    </reaction>
</comment>
<dbReference type="EMBL" id="JBHSCQ010000016">
    <property type="protein sequence ID" value="MFC4266004.1"/>
    <property type="molecule type" value="Genomic_DNA"/>
</dbReference>
<accession>A0ABV8R0J0</accession>
<dbReference type="Gene3D" id="3.30.1490.100">
    <property type="entry name" value="DNA polymerase, Y-family, little finger domain"/>
    <property type="match status" value="1"/>
</dbReference>
<feature type="binding site" evidence="4">
    <location>
        <position position="120"/>
    </location>
    <ligand>
        <name>Mg(2+)</name>
        <dbReference type="ChEBI" id="CHEBI:18420"/>
    </ligand>
</feature>
<keyword evidence="4" id="KW-0963">Cytoplasm</keyword>
<feature type="domain" description="UmuC" evidence="5">
    <location>
        <begin position="22"/>
        <end position="202"/>
    </location>
</feature>
<keyword evidence="4" id="KW-0234">DNA repair</keyword>
<dbReference type="RefSeq" id="WP_376991740.1">
    <property type="nucleotide sequence ID" value="NZ_BAABLL010000006.1"/>
</dbReference>
<dbReference type="Pfam" id="PF00817">
    <property type="entry name" value="IMS"/>
    <property type="match status" value="1"/>
</dbReference>
<comment type="caution">
    <text evidence="6">The sequence shown here is derived from an EMBL/GenBank/DDBJ whole genome shotgun (WGS) entry which is preliminary data.</text>
</comment>
<dbReference type="HAMAP" id="MF_01113">
    <property type="entry name" value="DNApol_IV"/>
    <property type="match status" value="1"/>
</dbReference>
<feature type="active site" evidence="4">
    <location>
        <position position="121"/>
    </location>
</feature>
<protein>
    <recommendedName>
        <fullName evidence="4">DNA polymerase IV</fullName>
        <shortName evidence="4">Pol IV</shortName>
        <ecNumber evidence="4">2.7.7.7</ecNumber>
    </recommendedName>
</protein>
<comment type="subcellular location">
    <subcellularLocation>
        <location evidence="4">Cytoplasm</location>
    </subcellularLocation>
</comment>
<evidence type="ECO:0000259" key="5">
    <source>
        <dbReference type="PROSITE" id="PS50173"/>
    </source>
</evidence>
<evidence type="ECO:0000256" key="1">
    <source>
        <dbReference type="ARBA" id="ARBA00010945"/>
    </source>
</evidence>
<comment type="subunit">
    <text evidence="4">Monomer.</text>
</comment>
<dbReference type="InterPro" id="IPR022880">
    <property type="entry name" value="DNApol_IV"/>
</dbReference>
<dbReference type="InterPro" id="IPR001126">
    <property type="entry name" value="UmuC"/>
</dbReference>
<proteinExistence type="inferred from homology"/>
<keyword evidence="4" id="KW-0515">Mutator protein</keyword>
<keyword evidence="4" id="KW-0239">DNA-directed DNA polymerase</keyword>
<feature type="binding site" evidence="4">
    <location>
        <position position="26"/>
    </location>
    <ligand>
        <name>Mg(2+)</name>
        <dbReference type="ChEBI" id="CHEBI:18420"/>
    </ligand>
</feature>
<keyword evidence="4 6" id="KW-0548">Nucleotidyltransferase</keyword>
<dbReference type="PANTHER" id="PTHR11076:SF33">
    <property type="entry name" value="DNA POLYMERASE KAPPA"/>
    <property type="match status" value="1"/>
</dbReference>
<dbReference type="GO" id="GO:0003887">
    <property type="term" value="F:DNA-directed DNA polymerase activity"/>
    <property type="evidence" value="ECO:0007669"/>
    <property type="project" value="UniProtKB-EC"/>
</dbReference>
<dbReference type="Gene3D" id="1.10.150.20">
    <property type="entry name" value="5' to 3' exonuclease, C-terminal subdomain"/>
    <property type="match status" value="1"/>
</dbReference>
<evidence type="ECO:0000256" key="2">
    <source>
        <dbReference type="ARBA" id="ARBA00025589"/>
    </source>
</evidence>
<evidence type="ECO:0000256" key="4">
    <source>
        <dbReference type="HAMAP-Rule" id="MF_01113"/>
    </source>
</evidence>
<dbReference type="Gene3D" id="3.30.70.270">
    <property type="match status" value="1"/>
</dbReference>
<dbReference type="Proteomes" id="UP001595773">
    <property type="component" value="Unassembled WGS sequence"/>
</dbReference>
<dbReference type="SUPFAM" id="SSF56672">
    <property type="entry name" value="DNA/RNA polymerases"/>
    <property type="match status" value="1"/>
</dbReference>
<dbReference type="NCBIfam" id="NF002677">
    <property type="entry name" value="PRK02406.1"/>
    <property type="match status" value="1"/>
</dbReference>
<keyword evidence="4" id="KW-0238">DNA-binding</keyword>
<dbReference type="InterPro" id="IPR043502">
    <property type="entry name" value="DNA/RNA_pol_sf"/>
</dbReference>
<sequence length="413" mass="44772">MREEELRREQFGRVLDQTDCTIMHVDMDAFFVTVELRDHPQLRGKPVIVGFPEGRSVVLSASYEARKFGVRSAMPMVSALRMAPTAVVINPRHELYREVSKEVMSLFNSITDIVEPLSVDEAFLDISGALRRLGSPLEIGALVRRRVAAELGITASVGIAASKFVAKIASTRCKPDGMLLIEKDRTVEYLHALPVQALWGVGAKTLESLNRLGIFSVADLAATPVTALQKRLGSGGRVLYELSWGRDPRPVTPTRTEKSIGAEETFAVDTYSDEVLTRELLRLAHKVAARLRGAALTGRTIVLKIKYSDFATISRSKSLVAGVDSAGAIYDGAVGLLRMLGRRPQSVRLIGVRMEALESVGSVPLQFSLDRREGNGRSAEVASDAIAAKFGAALIVPARLLADKPQQGTAGTP</sequence>
<comment type="similarity">
    <text evidence="1 4">Belongs to the DNA polymerase type-Y family.</text>
</comment>
<gene>
    <name evidence="4 6" type="primary">dinB</name>
    <name evidence="6" type="ORF">ACFOW9_10370</name>
</gene>
<dbReference type="PANTHER" id="PTHR11076">
    <property type="entry name" value="DNA REPAIR POLYMERASE UMUC / TRANSFERASE FAMILY MEMBER"/>
    <property type="match status" value="1"/>
</dbReference>
<dbReference type="CDD" id="cd03586">
    <property type="entry name" value="PolY_Pol_IV_kappa"/>
    <property type="match status" value="1"/>
</dbReference>
<evidence type="ECO:0000313" key="7">
    <source>
        <dbReference type="Proteomes" id="UP001595773"/>
    </source>
</evidence>
<keyword evidence="4 6" id="KW-0808">Transferase</keyword>
<reference evidence="7" key="1">
    <citation type="journal article" date="2019" name="Int. J. Syst. Evol. Microbiol.">
        <title>The Global Catalogue of Microorganisms (GCM) 10K type strain sequencing project: providing services to taxonomists for standard genome sequencing and annotation.</title>
        <authorList>
            <consortium name="The Broad Institute Genomics Platform"/>
            <consortium name="The Broad Institute Genome Sequencing Center for Infectious Disease"/>
            <person name="Wu L."/>
            <person name="Ma J."/>
        </authorList>
    </citation>
    <scope>NUCLEOTIDE SEQUENCE [LARGE SCALE GENOMIC DNA]</scope>
    <source>
        <strain evidence="7">CGMCC 1.10698</strain>
    </source>
</reference>
<evidence type="ECO:0000256" key="3">
    <source>
        <dbReference type="ARBA" id="ARBA00049244"/>
    </source>
</evidence>